<dbReference type="Proteomes" id="UP000526734">
    <property type="component" value="Unassembled WGS sequence"/>
</dbReference>
<keyword evidence="10" id="KW-1185">Reference proteome</keyword>
<dbReference type="EC" id="2.7.11.1" evidence="1"/>
<evidence type="ECO:0000313" key="10">
    <source>
        <dbReference type="Proteomes" id="UP000526734"/>
    </source>
</evidence>
<sequence>MLAGVLDRFRRFGAERARHSGSLIHRRGARKQDPAPLSVGFPAPPGEGRVDETEAPTLDRPDITGRLPRYRLVRQLARTRMSEVFEAVDTADGRAVALKVVGPEFMAVPGFRTRFERETRIARELGHPNVVPVRDAGFTEDGCLGYLAMEYVRGTNLARLLAERGPLSFKETVGIGREIAAALDAAHERRLVHRDVKPGNILLDADGRAYLCDFGIARRLDLTQLTATGAFLGTVGYAAPEQRQGKPAGSAADVYSLACVLCECLAGAPPGHHAEPGHPGVRALRRSLSTDPEARHPTCTALIEELIAAQRRNTRRRRTLRAGVPAVAAAGLLVASLTTGGLSGVDDATLARIPAALRADCATADTPVRGATATVTCHDPSGRAATTALYADPKQAADAYSALPRLGASTERGDCAVASWAEHRYPATGPALGRVFCGVGTGRSIVVWTDDAARSVTTATAPASDDAALRAAWVSWTGAPAFPTPDEKGLAEIAAGNKCRRATPADLGDYPGAIAGITCTPRGTGARDVSYYRFADTQTLRTSFDGLVTAAKAPSGTPCPGASPGTTRFDWLSVDLGQVLCRPGKEGTVAIDWSLDSFHVVGHVTGPGPVFVGNWWTEWHLAPLSRIVAQVNREASPAFPTPAENELLQRIPPASRINCVRPSADQRWQDLGAVQADAAVACGQTSGAGLAVYYQLPDAATMNQVFNSTQTTEKACTDQPPDFAADRPYSRGGRTGRLACATLEPSGERYLKWTDDQSGILAVAHRGASPFAMVDWWNHDSGPS</sequence>
<protein>
    <recommendedName>
        <fullName evidence="1">non-specific serine/threonine protein kinase</fullName>
        <ecNumber evidence="1">2.7.11.1</ecNumber>
    </recommendedName>
</protein>
<dbReference type="PANTHER" id="PTHR43289">
    <property type="entry name" value="MITOGEN-ACTIVATED PROTEIN KINASE KINASE KINASE 20-RELATED"/>
    <property type="match status" value="1"/>
</dbReference>
<evidence type="ECO:0000256" key="4">
    <source>
        <dbReference type="ARBA" id="ARBA00022741"/>
    </source>
</evidence>
<proteinExistence type="predicted"/>
<comment type="caution">
    <text evidence="9">The sequence shown here is derived from an EMBL/GenBank/DDBJ whole genome shotgun (WGS) entry which is preliminary data.</text>
</comment>
<dbReference type="InterPro" id="IPR011009">
    <property type="entry name" value="Kinase-like_dom_sf"/>
</dbReference>
<keyword evidence="3" id="KW-0808">Transferase</keyword>
<dbReference type="SMART" id="SM00220">
    <property type="entry name" value="S_TKc"/>
    <property type="match status" value="1"/>
</dbReference>
<dbReference type="PANTHER" id="PTHR43289:SF6">
    <property type="entry name" value="SERINE_THREONINE-PROTEIN KINASE NEKL-3"/>
    <property type="match status" value="1"/>
</dbReference>
<dbReference type="EMBL" id="JACGZW010000001">
    <property type="protein sequence ID" value="MBB1151876.1"/>
    <property type="molecule type" value="Genomic_DNA"/>
</dbReference>
<dbReference type="SUPFAM" id="SSF56112">
    <property type="entry name" value="Protein kinase-like (PK-like)"/>
    <property type="match status" value="1"/>
</dbReference>
<keyword evidence="2 9" id="KW-0723">Serine/threonine-protein kinase</keyword>
<feature type="compositionally biased region" description="Basic and acidic residues" evidence="7">
    <location>
        <begin position="48"/>
        <end position="61"/>
    </location>
</feature>
<evidence type="ECO:0000313" key="9">
    <source>
        <dbReference type="EMBL" id="MBB1151876.1"/>
    </source>
</evidence>
<evidence type="ECO:0000256" key="1">
    <source>
        <dbReference type="ARBA" id="ARBA00012513"/>
    </source>
</evidence>
<keyword evidence="4" id="KW-0547">Nucleotide-binding</keyword>
<dbReference type="InterPro" id="IPR000719">
    <property type="entry name" value="Prot_kinase_dom"/>
</dbReference>
<organism evidence="9 10">
    <name type="scientific">Amycolatopsis dendrobii</name>
    <dbReference type="NCBI Taxonomy" id="2760662"/>
    <lineage>
        <taxon>Bacteria</taxon>
        <taxon>Bacillati</taxon>
        <taxon>Actinomycetota</taxon>
        <taxon>Actinomycetes</taxon>
        <taxon>Pseudonocardiales</taxon>
        <taxon>Pseudonocardiaceae</taxon>
        <taxon>Amycolatopsis</taxon>
    </lineage>
</organism>
<keyword evidence="5 9" id="KW-0418">Kinase</keyword>
<dbReference type="Gene3D" id="1.10.510.10">
    <property type="entry name" value="Transferase(Phosphotransferase) domain 1"/>
    <property type="match status" value="1"/>
</dbReference>
<name>A0A7W3VRS9_9PSEU</name>
<gene>
    <name evidence="9" type="ORF">H4281_01895</name>
</gene>
<dbReference type="Pfam" id="PF00069">
    <property type="entry name" value="Pkinase"/>
    <property type="match status" value="1"/>
</dbReference>
<dbReference type="GO" id="GO:0004674">
    <property type="term" value="F:protein serine/threonine kinase activity"/>
    <property type="evidence" value="ECO:0007669"/>
    <property type="project" value="UniProtKB-KW"/>
</dbReference>
<feature type="domain" description="Protein kinase" evidence="8">
    <location>
        <begin position="70"/>
        <end position="333"/>
    </location>
</feature>
<dbReference type="Gene3D" id="3.30.200.20">
    <property type="entry name" value="Phosphorylase Kinase, domain 1"/>
    <property type="match status" value="1"/>
</dbReference>
<evidence type="ECO:0000256" key="6">
    <source>
        <dbReference type="ARBA" id="ARBA00022840"/>
    </source>
</evidence>
<dbReference type="PROSITE" id="PS50011">
    <property type="entry name" value="PROTEIN_KINASE_DOM"/>
    <property type="match status" value="1"/>
</dbReference>
<evidence type="ECO:0000256" key="2">
    <source>
        <dbReference type="ARBA" id="ARBA00022527"/>
    </source>
</evidence>
<accession>A0A7W3VRS9</accession>
<dbReference type="CDD" id="cd14014">
    <property type="entry name" value="STKc_PknB_like"/>
    <property type="match status" value="1"/>
</dbReference>
<evidence type="ECO:0000256" key="3">
    <source>
        <dbReference type="ARBA" id="ARBA00022679"/>
    </source>
</evidence>
<dbReference type="PROSITE" id="PS00108">
    <property type="entry name" value="PROTEIN_KINASE_ST"/>
    <property type="match status" value="1"/>
</dbReference>
<evidence type="ECO:0000256" key="5">
    <source>
        <dbReference type="ARBA" id="ARBA00022777"/>
    </source>
</evidence>
<evidence type="ECO:0000256" key="7">
    <source>
        <dbReference type="SAM" id="MobiDB-lite"/>
    </source>
</evidence>
<reference evidence="9 10" key="1">
    <citation type="submission" date="2020-08" db="EMBL/GenBank/DDBJ databases">
        <title>Amycolatopsis sp. nov. DR6-1 isolated from Dendrobium heterocarpum.</title>
        <authorList>
            <person name="Tedsree N."/>
            <person name="Kuncharoen N."/>
            <person name="Likhitwitayawuid K."/>
            <person name="Tanasupawat S."/>
        </authorList>
    </citation>
    <scope>NUCLEOTIDE SEQUENCE [LARGE SCALE GENOMIC DNA]</scope>
    <source>
        <strain evidence="9 10">DR6-1</strain>
    </source>
</reference>
<evidence type="ECO:0000259" key="8">
    <source>
        <dbReference type="PROSITE" id="PS50011"/>
    </source>
</evidence>
<dbReference type="GO" id="GO:0005524">
    <property type="term" value="F:ATP binding"/>
    <property type="evidence" value="ECO:0007669"/>
    <property type="project" value="UniProtKB-KW"/>
</dbReference>
<keyword evidence="6" id="KW-0067">ATP-binding</keyword>
<dbReference type="InterPro" id="IPR008271">
    <property type="entry name" value="Ser/Thr_kinase_AS"/>
</dbReference>
<feature type="region of interest" description="Disordered" evidence="7">
    <location>
        <begin position="23"/>
        <end position="61"/>
    </location>
</feature>
<dbReference type="AlphaFoldDB" id="A0A7W3VRS9"/>